<evidence type="ECO:0000313" key="3">
    <source>
        <dbReference type="Proteomes" id="UP000076830"/>
    </source>
</evidence>
<keyword evidence="3" id="KW-1185">Reference proteome</keyword>
<dbReference type="RefSeq" id="WP_150131954.1">
    <property type="nucleotide sequence ID" value="NZ_CP015249.1"/>
</dbReference>
<name>A0A167G9Q3_9GAMM</name>
<dbReference type="PANTHER" id="PTHR42754">
    <property type="entry name" value="ENDOGLUCANASE"/>
    <property type="match status" value="1"/>
</dbReference>
<evidence type="ECO:0000313" key="2">
    <source>
        <dbReference type="EMBL" id="ANB16309.1"/>
    </source>
</evidence>
<reference evidence="2 3" key="1">
    <citation type="submission" date="2016-04" db="EMBL/GenBank/DDBJ databases">
        <title>Complete genome sequence of Dokdonella koreensis DS-123T.</title>
        <authorList>
            <person name="Kim J.F."/>
            <person name="Lee H."/>
            <person name="Kwak M.-J."/>
        </authorList>
    </citation>
    <scope>NUCLEOTIDE SEQUENCE [LARGE SCALE GENOMIC DNA]</scope>
    <source>
        <strain evidence="2 3">DS-123</strain>
    </source>
</reference>
<dbReference type="SUPFAM" id="SSF50969">
    <property type="entry name" value="YVTN repeat-like/Quinoprotein amine dehydrogenase"/>
    <property type="match status" value="1"/>
</dbReference>
<keyword evidence="1" id="KW-0732">Signal</keyword>
<dbReference type="KEGG" id="dko:I596_272"/>
<dbReference type="OrthoDB" id="253958at2"/>
<accession>A0A167G9Q3</accession>
<dbReference type="PATRIC" id="fig|1300342.3.peg.263"/>
<dbReference type="STRING" id="1300342.I596_272"/>
<proteinExistence type="predicted"/>
<dbReference type="Proteomes" id="UP000076830">
    <property type="component" value="Chromosome"/>
</dbReference>
<sequence length="433" mass="44429">MSIRIGCLLLAASMAPAGAQTTWEPVWSTTWAADDAASTHASVLRRADDGTLFVGVETARAGQQRAGVLRLDADGTIGWADERPGPGSAEDVLPMADGRVALAGGTAIPFVRTVDSGSGAPDWDTSAPGAMLVVLRSFATRQIAQTPSGDLLVRAENDDAFVVLRFGAQGQLLPPWRWTSGLGAVWANSIVALPDGGAIVAGRTYAIGGGFRTVRFAADGSLVYADAEFGELGNPLGAAWIATTPDGATLVVASPETRFGMPGAMAWKIAADGTRLWTRTLSDQASGSTTFSNGPAALGPEGDLRIATAGTTPKVLRLIRVDGATGATRWDSAASMPGFADRLAVAPNGRSLLGGSAHVPGGGGRTYATLAEFDADGLLCRERTVPDLYGFTSIVGAVDGWTVLGIGDDGVTVQRYAADGACGDGLFTDGFEN</sequence>
<feature type="signal peptide" evidence="1">
    <location>
        <begin position="1"/>
        <end position="19"/>
    </location>
</feature>
<dbReference type="PANTHER" id="PTHR42754:SF1">
    <property type="entry name" value="LIPOPROTEIN"/>
    <property type="match status" value="1"/>
</dbReference>
<dbReference type="InterPro" id="IPR011044">
    <property type="entry name" value="Quino_amine_DH_bsu"/>
</dbReference>
<feature type="chain" id="PRO_5007886710" evidence="1">
    <location>
        <begin position="20"/>
        <end position="433"/>
    </location>
</feature>
<evidence type="ECO:0000256" key="1">
    <source>
        <dbReference type="SAM" id="SignalP"/>
    </source>
</evidence>
<protein>
    <submittedName>
        <fullName evidence="2">Uncharacterized protein</fullName>
    </submittedName>
</protein>
<organism evidence="2 3">
    <name type="scientific">Dokdonella koreensis DS-123</name>
    <dbReference type="NCBI Taxonomy" id="1300342"/>
    <lineage>
        <taxon>Bacteria</taxon>
        <taxon>Pseudomonadati</taxon>
        <taxon>Pseudomonadota</taxon>
        <taxon>Gammaproteobacteria</taxon>
        <taxon>Lysobacterales</taxon>
        <taxon>Rhodanobacteraceae</taxon>
        <taxon>Dokdonella</taxon>
    </lineage>
</organism>
<dbReference type="EMBL" id="CP015249">
    <property type="protein sequence ID" value="ANB16309.1"/>
    <property type="molecule type" value="Genomic_DNA"/>
</dbReference>
<dbReference type="AlphaFoldDB" id="A0A167G9Q3"/>
<gene>
    <name evidence="2" type="ORF">I596_272</name>
</gene>